<protein>
    <submittedName>
        <fullName evidence="2">Lipopolysaccharide-assembly</fullName>
    </submittedName>
</protein>
<gene>
    <name evidence="2" type="ORF">SAMN04488090_0967</name>
</gene>
<feature type="chain" id="PRO_5011713062" evidence="1">
    <location>
        <begin position="24"/>
        <end position="167"/>
    </location>
</feature>
<dbReference type="Proteomes" id="UP000198901">
    <property type="component" value="Unassembled WGS sequence"/>
</dbReference>
<accession>A0A1G9KCF3</accession>
<name>A0A1G9KCF3_9BACT</name>
<proteinExistence type="predicted"/>
<dbReference type="GO" id="GO:0043165">
    <property type="term" value="P:Gram-negative-bacterium-type cell outer membrane assembly"/>
    <property type="evidence" value="ECO:0007669"/>
    <property type="project" value="InterPro"/>
</dbReference>
<keyword evidence="3" id="KW-1185">Reference proteome</keyword>
<dbReference type="Pfam" id="PF04390">
    <property type="entry name" value="LptE"/>
    <property type="match status" value="1"/>
</dbReference>
<sequence length="167" mass="18229">MRSKAVVLLCLFFLSGCGPYSFSPGGKLSSDLKTITINNFVMNAAGGPANLSTTFTETLKEYFQRNTRLQMKPGGDGDLVLEGAITGYDVTPQAPTASDKAGLNRLTIAVTVRFTNNRDETGNFEQTFSFFKDFPQTQTLNQVEGQLVQPILDQIVLDIFGKTAGDW</sequence>
<organism evidence="2 3">
    <name type="scientific">Siphonobacter aquaeclarae</name>
    <dbReference type="NCBI Taxonomy" id="563176"/>
    <lineage>
        <taxon>Bacteria</taxon>
        <taxon>Pseudomonadati</taxon>
        <taxon>Bacteroidota</taxon>
        <taxon>Cytophagia</taxon>
        <taxon>Cytophagales</taxon>
        <taxon>Cytophagaceae</taxon>
        <taxon>Siphonobacter</taxon>
    </lineage>
</organism>
<feature type="signal peptide" evidence="1">
    <location>
        <begin position="1"/>
        <end position="23"/>
    </location>
</feature>
<dbReference type="PROSITE" id="PS51257">
    <property type="entry name" value="PROKAR_LIPOPROTEIN"/>
    <property type="match status" value="1"/>
</dbReference>
<evidence type="ECO:0000313" key="3">
    <source>
        <dbReference type="Proteomes" id="UP000198901"/>
    </source>
</evidence>
<dbReference type="InterPro" id="IPR007485">
    <property type="entry name" value="LPS_assembly_LptE"/>
</dbReference>
<dbReference type="EMBL" id="FNGS01000002">
    <property type="protein sequence ID" value="SDL47357.1"/>
    <property type="molecule type" value="Genomic_DNA"/>
</dbReference>
<dbReference type="AlphaFoldDB" id="A0A1G9KCF3"/>
<dbReference type="GO" id="GO:0019867">
    <property type="term" value="C:outer membrane"/>
    <property type="evidence" value="ECO:0007669"/>
    <property type="project" value="InterPro"/>
</dbReference>
<keyword evidence="1" id="KW-0732">Signal</keyword>
<dbReference type="STRING" id="563176.SAMN04488090_0967"/>
<evidence type="ECO:0000313" key="2">
    <source>
        <dbReference type="EMBL" id="SDL47357.1"/>
    </source>
</evidence>
<reference evidence="2 3" key="1">
    <citation type="submission" date="2016-10" db="EMBL/GenBank/DDBJ databases">
        <authorList>
            <person name="de Groot N.N."/>
        </authorList>
    </citation>
    <scope>NUCLEOTIDE SEQUENCE [LARGE SCALE GENOMIC DNA]</scope>
    <source>
        <strain evidence="2 3">DSM 21668</strain>
    </source>
</reference>
<evidence type="ECO:0000256" key="1">
    <source>
        <dbReference type="SAM" id="SignalP"/>
    </source>
</evidence>